<keyword evidence="3" id="KW-0482">Metalloprotease</keyword>
<feature type="transmembrane region" description="Helical" evidence="1">
    <location>
        <begin position="86"/>
        <end position="112"/>
    </location>
</feature>
<protein>
    <submittedName>
        <fullName evidence="3">CPBP family intramembrane metalloprotease</fullName>
    </submittedName>
</protein>
<feature type="transmembrane region" description="Helical" evidence="1">
    <location>
        <begin position="12"/>
        <end position="31"/>
    </location>
</feature>
<evidence type="ECO:0000256" key="1">
    <source>
        <dbReference type="SAM" id="Phobius"/>
    </source>
</evidence>
<dbReference type="Proteomes" id="UP000296822">
    <property type="component" value="Chromosome"/>
</dbReference>
<feature type="domain" description="CAAX prenyl protease 2/Lysostaphin resistance protein A-like" evidence="2">
    <location>
        <begin position="126"/>
        <end position="225"/>
    </location>
</feature>
<dbReference type="GO" id="GO:0006508">
    <property type="term" value="P:proteolysis"/>
    <property type="evidence" value="ECO:0007669"/>
    <property type="project" value="UniProtKB-KW"/>
</dbReference>
<keyword evidence="3" id="KW-0378">Hydrolase</keyword>
<evidence type="ECO:0000313" key="4">
    <source>
        <dbReference type="Proteomes" id="UP000296822"/>
    </source>
</evidence>
<feature type="transmembrane region" description="Helical" evidence="1">
    <location>
        <begin position="157"/>
        <end position="180"/>
    </location>
</feature>
<feature type="transmembrane region" description="Helical" evidence="1">
    <location>
        <begin position="213"/>
        <end position="231"/>
    </location>
</feature>
<feature type="transmembrane region" description="Helical" evidence="1">
    <location>
        <begin position="243"/>
        <end position="265"/>
    </location>
</feature>
<dbReference type="InterPro" id="IPR003675">
    <property type="entry name" value="Rce1/LyrA-like_dom"/>
</dbReference>
<feature type="transmembrane region" description="Helical" evidence="1">
    <location>
        <begin position="186"/>
        <end position="206"/>
    </location>
</feature>
<proteinExistence type="predicted"/>
<keyword evidence="1" id="KW-0812">Transmembrane</keyword>
<dbReference type="PANTHER" id="PTHR35797:SF1">
    <property type="entry name" value="PROTEASE"/>
    <property type="match status" value="1"/>
</dbReference>
<accession>A0A4D6HMP2</accession>
<dbReference type="PANTHER" id="PTHR35797">
    <property type="entry name" value="PROTEASE-RELATED"/>
    <property type="match status" value="1"/>
</dbReference>
<dbReference type="AlphaFoldDB" id="A0A4D6HMP2"/>
<dbReference type="InterPro" id="IPR042150">
    <property type="entry name" value="MmRce1-like"/>
</dbReference>
<dbReference type="EMBL" id="CP031305">
    <property type="protein sequence ID" value="QCC55090.1"/>
    <property type="molecule type" value="Genomic_DNA"/>
</dbReference>
<keyword evidence="1" id="KW-0472">Membrane</keyword>
<feature type="transmembrane region" description="Helical" evidence="1">
    <location>
        <begin position="43"/>
        <end position="66"/>
    </location>
</feature>
<feature type="transmembrane region" description="Helical" evidence="1">
    <location>
        <begin position="118"/>
        <end position="136"/>
    </location>
</feature>
<keyword evidence="1" id="KW-1133">Transmembrane helix</keyword>
<sequence>MNSPSLEAPVPTRAQSTTFVVLTFIISWPLWGAAVHLAESSMLRGLFTIGGAFGPALAALAVWRYYEGTFATVKRQLTRWRVGIRWWLLTLVLPVGIFIAGLLGASLIGVPIESRTDSAAVSVYPVVLAASVVLFGGNEEIGWRGLMLPALQTSYGALGASVIVGVVWALWHAPLFMFSALNPAELPYVVFVVGIVALSILHTLLYHTTGQSVLVVAVFHAGFNATLLWLPESTTNTALTHPYTMIVAVQCLVAIGVVVLTRGTLGSRELS</sequence>
<evidence type="ECO:0000259" key="2">
    <source>
        <dbReference type="Pfam" id="PF02517"/>
    </source>
</evidence>
<organism evidence="3 4">
    <name type="scientific">Natronorubrum bangense</name>
    <dbReference type="NCBI Taxonomy" id="61858"/>
    <lineage>
        <taxon>Archaea</taxon>
        <taxon>Methanobacteriati</taxon>
        <taxon>Methanobacteriota</taxon>
        <taxon>Stenosarchaea group</taxon>
        <taxon>Halobacteria</taxon>
        <taxon>Halobacteriales</taxon>
        <taxon>Natrialbaceae</taxon>
        <taxon>Natronorubrum</taxon>
    </lineage>
</organism>
<gene>
    <name evidence="3" type="ORF">DV706_11780</name>
</gene>
<dbReference type="GO" id="GO:0008237">
    <property type="term" value="F:metallopeptidase activity"/>
    <property type="evidence" value="ECO:0007669"/>
    <property type="project" value="UniProtKB-KW"/>
</dbReference>
<dbReference type="GO" id="GO:0004175">
    <property type="term" value="F:endopeptidase activity"/>
    <property type="evidence" value="ECO:0007669"/>
    <property type="project" value="UniProtKB-ARBA"/>
</dbReference>
<reference evidence="3 4" key="1">
    <citation type="journal article" date="2019" name="Nat. Commun.">
        <title>A new type of DNA phosphorothioation-based antiviral system in archaea.</title>
        <authorList>
            <person name="Xiong L."/>
            <person name="Liu S."/>
            <person name="Chen S."/>
            <person name="Xiao Y."/>
            <person name="Zhu B."/>
            <person name="Gao Y."/>
            <person name="Zhang Y."/>
            <person name="Chen B."/>
            <person name="Luo J."/>
            <person name="Deng Z."/>
            <person name="Chen X."/>
            <person name="Wang L."/>
            <person name="Chen S."/>
        </authorList>
    </citation>
    <scope>NUCLEOTIDE SEQUENCE [LARGE SCALE GENOMIC DNA]</scope>
    <source>
        <strain evidence="3 4">JCM 10635</strain>
    </source>
</reference>
<name>A0A4D6HMP2_9EURY</name>
<evidence type="ECO:0000313" key="3">
    <source>
        <dbReference type="EMBL" id="QCC55090.1"/>
    </source>
</evidence>
<dbReference type="GO" id="GO:0080120">
    <property type="term" value="P:CAAX-box protein maturation"/>
    <property type="evidence" value="ECO:0007669"/>
    <property type="project" value="UniProtKB-ARBA"/>
</dbReference>
<dbReference type="KEGG" id="nbg:DV706_11780"/>
<dbReference type="Pfam" id="PF02517">
    <property type="entry name" value="Rce1-like"/>
    <property type="match status" value="1"/>
</dbReference>
<keyword evidence="3" id="KW-0645">Protease</keyword>